<evidence type="ECO:0000313" key="10">
    <source>
        <dbReference type="EMBL" id="SUO98633.1"/>
    </source>
</evidence>
<comment type="catalytic activity">
    <reaction evidence="1 9">
        <text>a myo-inositol phosphate + H2O = myo-inositol + phosphate</text>
        <dbReference type="Rhea" id="RHEA:24056"/>
        <dbReference type="ChEBI" id="CHEBI:15377"/>
        <dbReference type="ChEBI" id="CHEBI:17268"/>
        <dbReference type="ChEBI" id="CHEBI:43474"/>
        <dbReference type="ChEBI" id="CHEBI:84139"/>
        <dbReference type="EC" id="3.1.3.25"/>
    </reaction>
</comment>
<comment type="cofactor">
    <cofactor evidence="2 8 9">
        <name>Mg(2+)</name>
        <dbReference type="ChEBI" id="CHEBI:18420"/>
    </cofactor>
</comment>
<dbReference type="Pfam" id="PF00459">
    <property type="entry name" value="Inositol_P"/>
    <property type="match status" value="1"/>
</dbReference>
<dbReference type="GO" id="GO:0046872">
    <property type="term" value="F:metal ion binding"/>
    <property type="evidence" value="ECO:0007669"/>
    <property type="project" value="UniProtKB-KW"/>
</dbReference>
<dbReference type="SUPFAM" id="SSF56655">
    <property type="entry name" value="Carbohydrate phosphatase"/>
    <property type="match status" value="1"/>
</dbReference>
<feature type="binding site" evidence="8">
    <location>
        <position position="213"/>
    </location>
    <ligand>
        <name>Mg(2+)</name>
        <dbReference type="ChEBI" id="CHEBI:18420"/>
        <label>1</label>
        <note>catalytic</note>
    </ligand>
</feature>
<accession>A0A380N3G0</accession>
<reference evidence="10 11" key="1">
    <citation type="submission" date="2018-06" db="EMBL/GenBank/DDBJ databases">
        <authorList>
            <consortium name="Pathogen Informatics"/>
            <person name="Doyle S."/>
        </authorList>
    </citation>
    <scope>NUCLEOTIDE SEQUENCE [LARGE SCALE GENOMIC DNA]</scope>
    <source>
        <strain evidence="10 11">NCTC10717</strain>
    </source>
</reference>
<evidence type="ECO:0000256" key="7">
    <source>
        <dbReference type="ARBA" id="ARBA00022842"/>
    </source>
</evidence>
<evidence type="ECO:0000256" key="4">
    <source>
        <dbReference type="ARBA" id="ARBA00022723"/>
    </source>
</evidence>
<evidence type="ECO:0000256" key="3">
    <source>
        <dbReference type="ARBA" id="ARBA00009759"/>
    </source>
</evidence>
<keyword evidence="11" id="KW-1185">Reference proteome</keyword>
<evidence type="ECO:0000256" key="6">
    <source>
        <dbReference type="ARBA" id="ARBA00022814"/>
    </source>
</evidence>
<dbReference type="AlphaFoldDB" id="A0A380N3G0"/>
<keyword evidence="4 8" id="KW-0479">Metal-binding</keyword>
<dbReference type="Proteomes" id="UP000254575">
    <property type="component" value="Unassembled WGS sequence"/>
</dbReference>
<comment type="similarity">
    <text evidence="3 9">Belongs to the inositol monophosphatase superfamily.</text>
</comment>
<proteinExistence type="inferred from homology"/>
<keyword evidence="6" id="KW-0889">Transcription antitermination</keyword>
<dbReference type="InterPro" id="IPR022337">
    <property type="entry name" value="Inositol_monophosphatase_SuhB"/>
</dbReference>
<organism evidence="10 11">
    <name type="scientific">Suttonella indologenes</name>
    <dbReference type="NCBI Taxonomy" id="13276"/>
    <lineage>
        <taxon>Bacteria</taxon>
        <taxon>Pseudomonadati</taxon>
        <taxon>Pseudomonadota</taxon>
        <taxon>Gammaproteobacteria</taxon>
        <taxon>Cardiobacteriales</taxon>
        <taxon>Cardiobacteriaceae</taxon>
        <taxon>Suttonella</taxon>
    </lineage>
</organism>
<dbReference type="CDD" id="cd01639">
    <property type="entry name" value="IMPase"/>
    <property type="match status" value="1"/>
</dbReference>
<evidence type="ECO:0000256" key="5">
    <source>
        <dbReference type="ARBA" id="ARBA00022801"/>
    </source>
</evidence>
<feature type="binding site" evidence="8">
    <location>
        <position position="85"/>
    </location>
    <ligand>
        <name>Mg(2+)</name>
        <dbReference type="ChEBI" id="CHEBI:18420"/>
        <label>1</label>
        <note>catalytic</note>
    </ligand>
</feature>
<dbReference type="GO" id="GO:0006020">
    <property type="term" value="P:inositol metabolic process"/>
    <property type="evidence" value="ECO:0007669"/>
    <property type="project" value="TreeGrafter"/>
</dbReference>
<dbReference type="GO" id="GO:0008934">
    <property type="term" value="F:inositol monophosphate 1-phosphatase activity"/>
    <property type="evidence" value="ECO:0007669"/>
    <property type="project" value="InterPro"/>
</dbReference>
<keyword evidence="6" id="KW-0805">Transcription regulation</keyword>
<protein>
    <recommendedName>
        <fullName evidence="9">Inositol-1-monophosphatase</fullName>
        <ecNumber evidence="9">3.1.3.25</ecNumber>
    </recommendedName>
</protein>
<sequence>MQHPMLTIARRAAEEAGRLIERGYRDLSRIKVQEKGRGDFVSVIDQQSEQIIRQILQDKFPEHDILGEEFGGLSVAESDYQWIIDPLDGTANFVHGLPHFAISIALLKKGQLEIGLVYNPITDEMFSAARGEGAFCNGQRIRANGQRDSHKAMIATGFPFKTPEQMAQQFAYCQSVLEDFSDLRRLGAAALDLCYVACGRQDGYFESGIKPWDIAAGILIAQEAGCLVSDYGDEKAMLDTETIVCANAYLHPILMKALRRARLQEAAK</sequence>
<dbReference type="EMBL" id="UHIA01000004">
    <property type="protein sequence ID" value="SUO98633.1"/>
    <property type="molecule type" value="Genomic_DNA"/>
</dbReference>
<dbReference type="PANTHER" id="PTHR20854">
    <property type="entry name" value="INOSITOL MONOPHOSPHATASE"/>
    <property type="match status" value="1"/>
</dbReference>
<evidence type="ECO:0000256" key="8">
    <source>
        <dbReference type="PIRSR" id="PIRSR600760-2"/>
    </source>
</evidence>
<feature type="binding site" evidence="8">
    <location>
        <position position="68"/>
    </location>
    <ligand>
        <name>Mg(2+)</name>
        <dbReference type="ChEBI" id="CHEBI:18420"/>
        <label>1</label>
        <note>catalytic</note>
    </ligand>
</feature>
<gene>
    <name evidence="10" type="primary">suhB_2</name>
    <name evidence="10" type="ORF">NCTC10717_02389</name>
</gene>
<dbReference type="EC" id="3.1.3.25" evidence="9"/>
<dbReference type="GO" id="GO:0031564">
    <property type="term" value="P:transcription antitermination"/>
    <property type="evidence" value="ECO:0007669"/>
    <property type="project" value="UniProtKB-KW"/>
</dbReference>
<dbReference type="PROSITE" id="PS00629">
    <property type="entry name" value="IMP_1"/>
    <property type="match status" value="1"/>
</dbReference>
<dbReference type="PRINTS" id="PR00377">
    <property type="entry name" value="IMPHPHTASES"/>
</dbReference>
<keyword evidence="5 9" id="KW-0378">Hydrolase</keyword>
<feature type="binding site" evidence="8">
    <location>
        <position position="87"/>
    </location>
    <ligand>
        <name>Mg(2+)</name>
        <dbReference type="ChEBI" id="CHEBI:18420"/>
        <label>1</label>
        <note>catalytic</note>
    </ligand>
</feature>
<feature type="binding site" evidence="8">
    <location>
        <position position="88"/>
    </location>
    <ligand>
        <name>Mg(2+)</name>
        <dbReference type="ChEBI" id="CHEBI:18420"/>
        <label>1</label>
        <note>catalytic</note>
    </ligand>
</feature>
<keyword evidence="7 8" id="KW-0460">Magnesium</keyword>
<evidence type="ECO:0000313" key="11">
    <source>
        <dbReference type="Proteomes" id="UP000254575"/>
    </source>
</evidence>
<dbReference type="InterPro" id="IPR000760">
    <property type="entry name" value="Inositol_monophosphatase-like"/>
</dbReference>
<dbReference type="PRINTS" id="PR01959">
    <property type="entry name" value="SBIMPHPHTASE"/>
</dbReference>
<dbReference type="RefSeq" id="WP_245888200.1">
    <property type="nucleotide sequence ID" value="NZ_UHIA01000004.1"/>
</dbReference>
<dbReference type="Gene3D" id="3.30.540.10">
    <property type="entry name" value="Fructose-1,6-Bisphosphatase, subunit A, domain 1"/>
    <property type="match status" value="1"/>
</dbReference>
<dbReference type="InterPro" id="IPR020583">
    <property type="entry name" value="Inositol_monoP_metal-BS"/>
</dbReference>
<dbReference type="Gene3D" id="3.40.190.80">
    <property type="match status" value="1"/>
</dbReference>
<dbReference type="FunFam" id="3.30.540.10:FF:000003">
    <property type="entry name" value="Inositol-1-monophosphatase"/>
    <property type="match status" value="1"/>
</dbReference>
<name>A0A380N3G0_9GAMM</name>
<dbReference type="PANTHER" id="PTHR20854:SF4">
    <property type="entry name" value="INOSITOL-1-MONOPHOSPHATASE-RELATED"/>
    <property type="match status" value="1"/>
</dbReference>
<dbReference type="GO" id="GO:0007165">
    <property type="term" value="P:signal transduction"/>
    <property type="evidence" value="ECO:0007669"/>
    <property type="project" value="TreeGrafter"/>
</dbReference>
<keyword evidence="6" id="KW-0804">Transcription</keyword>
<dbReference type="InterPro" id="IPR033942">
    <property type="entry name" value="IMPase"/>
</dbReference>
<evidence type="ECO:0000256" key="2">
    <source>
        <dbReference type="ARBA" id="ARBA00001946"/>
    </source>
</evidence>
<evidence type="ECO:0000256" key="9">
    <source>
        <dbReference type="RuleBase" id="RU364068"/>
    </source>
</evidence>
<evidence type="ECO:0000256" key="1">
    <source>
        <dbReference type="ARBA" id="ARBA00001033"/>
    </source>
</evidence>